<evidence type="ECO:0000256" key="3">
    <source>
        <dbReference type="ARBA" id="ARBA00022777"/>
    </source>
</evidence>
<evidence type="ECO:0000256" key="2">
    <source>
        <dbReference type="ARBA" id="ARBA00022741"/>
    </source>
</evidence>
<evidence type="ECO:0000313" key="13">
    <source>
        <dbReference type="Proteomes" id="UP001281761"/>
    </source>
</evidence>
<dbReference type="Gene3D" id="2.60.120.920">
    <property type="match status" value="1"/>
</dbReference>
<proteinExistence type="inferred from homology"/>
<dbReference type="Pfam" id="PF00069">
    <property type="entry name" value="Pkinase"/>
    <property type="match status" value="1"/>
</dbReference>
<dbReference type="SMART" id="SM00220">
    <property type="entry name" value="S_TKc"/>
    <property type="match status" value="1"/>
</dbReference>
<dbReference type="PANTHER" id="PTHR48013">
    <property type="entry name" value="DUAL SPECIFICITY MITOGEN-ACTIVATED PROTEIN KINASE KINASE 5-RELATED"/>
    <property type="match status" value="1"/>
</dbReference>
<comment type="caution">
    <text evidence="12">The sequence shown here is derived from an EMBL/GenBank/DDBJ whole genome shotgun (WGS) entry which is preliminary data.</text>
</comment>
<dbReference type="Gene3D" id="1.10.510.10">
    <property type="entry name" value="Transferase(Phosphotransferase) domain 1"/>
    <property type="match status" value="1"/>
</dbReference>
<dbReference type="PROSITE" id="PS50011">
    <property type="entry name" value="PROTEIN_KINASE_DOM"/>
    <property type="match status" value="1"/>
</dbReference>
<reference evidence="12 13" key="1">
    <citation type="journal article" date="2022" name="bioRxiv">
        <title>Genomics of Preaxostyla Flagellates Illuminates Evolutionary Transitions and the Path Towards Mitochondrial Loss.</title>
        <authorList>
            <person name="Novak L.V.F."/>
            <person name="Treitli S.C."/>
            <person name="Pyrih J."/>
            <person name="Halakuc P."/>
            <person name="Pipaliya S.V."/>
            <person name="Vacek V."/>
            <person name="Brzon O."/>
            <person name="Soukal P."/>
            <person name="Eme L."/>
            <person name="Dacks J.B."/>
            <person name="Karnkowska A."/>
            <person name="Elias M."/>
            <person name="Hampl V."/>
        </authorList>
    </citation>
    <scope>NUCLEOTIDE SEQUENCE [LARGE SCALE GENOMIC DNA]</scope>
    <source>
        <strain evidence="12">NAU3</strain>
        <tissue evidence="12">Gut</tissue>
    </source>
</reference>
<accession>A0ABQ9XRD6</accession>
<evidence type="ECO:0000256" key="9">
    <source>
        <dbReference type="ARBA" id="ARBA00051693"/>
    </source>
</evidence>
<evidence type="ECO:0000256" key="4">
    <source>
        <dbReference type="ARBA" id="ARBA00022840"/>
    </source>
</evidence>
<protein>
    <recommendedName>
        <fullName evidence="6">mitogen-activated protein kinase kinase</fullName>
        <ecNumber evidence="6">2.7.12.2</ecNumber>
    </recommendedName>
</protein>
<evidence type="ECO:0000256" key="7">
    <source>
        <dbReference type="ARBA" id="ARBA00049014"/>
    </source>
</evidence>
<evidence type="ECO:0000256" key="6">
    <source>
        <dbReference type="ARBA" id="ARBA00038999"/>
    </source>
</evidence>
<dbReference type="InterPro" id="IPR011009">
    <property type="entry name" value="Kinase-like_dom_sf"/>
</dbReference>
<dbReference type="SUPFAM" id="SSF56112">
    <property type="entry name" value="Protein kinase-like (PK-like)"/>
    <property type="match status" value="1"/>
</dbReference>
<evidence type="ECO:0000256" key="8">
    <source>
        <dbReference type="ARBA" id="ARBA00049299"/>
    </source>
</evidence>
<comment type="catalytic activity">
    <reaction evidence="7">
        <text>L-seryl-[protein] + ATP = O-phospho-L-seryl-[protein] + ADP + H(+)</text>
        <dbReference type="Rhea" id="RHEA:17989"/>
        <dbReference type="Rhea" id="RHEA-COMP:9863"/>
        <dbReference type="Rhea" id="RHEA-COMP:11604"/>
        <dbReference type="ChEBI" id="CHEBI:15378"/>
        <dbReference type="ChEBI" id="CHEBI:29999"/>
        <dbReference type="ChEBI" id="CHEBI:30616"/>
        <dbReference type="ChEBI" id="CHEBI:83421"/>
        <dbReference type="ChEBI" id="CHEBI:456216"/>
        <dbReference type="EC" id="2.7.12.2"/>
    </reaction>
</comment>
<evidence type="ECO:0000256" key="1">
    <source>
        <dbReference type="ARBA" id="ARBA00022679"/>
    </source>
</evidence>
<dbReference type="SUPFAM" id="SSF49899">
    <property type="entry name" value="Concanavalin A-like lectins/glucanases"/>
    <property type="match status" value="1"/>
</dbReference>
<comment type="catalytic activity">
    <reaction evidence="8">
        <text>L-threonyl-[protein] + ATP = O-phospho-L-threonyl-[protein] + ADP + H(+)</text>
        <dbReference type="Rhea" id="RHEA:46608"/>
        <dbReference type="Rhea" id="RHEA-COMP:11060"/>
        <dbReference type="Rhea" id="RHEA-COMP:11605"/>
        <dbReference type="ChEBI" id="CHEBI:15378"/>
        <dbReference type="ChEBI" id="CHEBI:30013"/>
        <dbReference type="ChEBI" id="CHEBI:30616"/>
        <dbReference type="ChEBI" id="CHEBI:61977"/>
        <dbReference type="ChEBI" id="CHEBI:456216"/>
        <dbReference type="EC" id="2.7.12.2"/>
    </reaction>
</comment>
<keyword evidence="4" id="KW-0067">ATP-binding</keyword>
<comment type="similarity">
    <text evidence="5">Belongs to the protein kinase superfamily. STE Ser/Thr protein kinase family. MAP kinase kinase subfamily.</text>
</comment>
<evidence type="ECO:0000313" key="12">
    <source>
        <dbReference type="EMBL" id="KAK2953307.1"/>
    </source>
</evidence>
<dbReference type="InterPro" id="IPR043136">
    <property type="entry name" value="B30.2/SPRY_sf"/>
</dbReference>
<evidence type="ECO:0000256" key="10">
    <source>
        <dbReference type="SAM" id="MobiDB-lite"/>
    </source>
</evidence>
<keyword evidence="13" id="KW-1185">Reference proteome</keyword>
<dbReference type="InterPro" id="IPR013320">
    <property type="entry name" value="ConA-like_dom_sf"/>
</dbReference>
<dbReference type="EMBL" id="JARBJD010000093">
    <property type="protein sequence ID" value="KAK2953307.1"/>
    <property type="molecule type" value="Genomic_DNA"/>
</dbReference>
<sequence>MFSFQSSPQQKTVTPFGKKETVGDPNAGFAEMKRTLPKDLMKDPTSFLGKKQALIEYRCPYIVQVTAIDETETDIEITEEHISTDSLNEYLGQVNRMGLMISEEKIWDIVGIVALSLKKLLEKGFMHGNLKPSNVFLMKDCVGKLGDFFLWNEIKDPISIMVEKKSELGYLSPEQINGEGEITIASDIYALGLIIAQAVGKAPLYKTTSLDELKEKYASPPPSIQMTMYSENLQNTLTGMINRTASERITLEKILEIETVKNRINMWETRLGKLPVKYTYPKERPPKYTDIPGPFTFKIANKDDSSDPHYDEFTDKNFSVNETTVTKEVNSLLTTTFYLDKPFTSGIVSCSFSFQHSEGSMYVGISSNPITQAGRTWIGENPESLRYMFSGKVIQNGKWVSGCEPFSAQDVVTLEANMEKRTLHIFKSDVLQPVYFTNIPEEILFGFCLVRPKSSCEVSSLCTLEFPSPDIDRGVENMKGIEWDYSPQKA</sequence>
<dbReference type="PANTHER" id="PTHR48013:SF9">
    <property type="entry name" value="DUAL SPECIFICITY MITOGEN-ACTIVATED PROTEIN KINASE KINASE 5"/>
    <property type="match status" value="1"/>
</dbReference>
<evidence type="ECO:0000259" key="11">
    <source>
        <dbReference type="PROSITE" id="PS50011"/>
    </source>
</evidence>
<dbReference type="Proteomes" id="UP001281761">
    <property type="component" value="Unassembled WGS sequence"/>
</dbReference>
<dbReference type="InterPro" id="IPR000719">
    <property type="entry name" value="Prot_kinase_dom"/>
</dbReference>
<keyword evidence="2" id="KW-0547">Nucleotide-binding</keyword>
<feature type="domain" description="Protein kinase" evidence="11">
    <location>
        <begin position="1"/>
        <end position="260"/>
    </location>
</feature>
<organism evidence="12 13">
    <name type="scientific">Blattamonas nauphoetae</name>
    <dbReference type="NCBI Taxonomy" id="2049346"/>
    <lineage>
        <taxon>Eukaryota</taxon>
        <taxon>Metamonada</taxon>
        <taxon>Preaxostyla</taxon>
        <taxon>Oxymonadida</taxon>
        <taxon>Blattamonas</taxon>
    </lineage>
</organism>
<name>A0ABQ9XRD6_9EUKA</name>
<gene>
    <name evidence="12" type="ORF">BLNAU_11770</name>
</gene>
<feature type="compositionally biased region" description="Polar residues" evidence="10">
    <location>
        <begin position="1"/>
        <end position="13"/>
    </location>
</feature>
<keyword evidence="3" id="KW-0418">Kinase</keyword>
<feature type="region of interest" description="Disordered" evidence="10">
    <location>
        <begin position="1"/>
        <end position="20"/>
    </location>
</feature>
<evidence type="ECO:0000256" key="5">
    <source>
        <dbReference type="ARBA" id="ARBA00038035"/>
    </source>
</evidence>
<keyword evidence="1" id="KW-0808">Transferase</keyword>
<comment type="catalytic activity">
    <reaction evidence="9">
        <text>L-tyrosyl-[protein] + ATP = O-phospho-L-tyrosyl-[protein] + ADP + H(+)</text>
        <dbReference type="Rhea" id="RHEA:10596"/>
        <dbReference type="Rhea" id="RHEA-COMP:10136"/>
        <dbReference type="Rhea" id="RHEA-COMP:20101"/>
        <dbReference type="ChEBI" id="CHEBI:15378"/>
        <dbReference type="ChEBI" id="CHEBI:30616"/>
        <dbReference type="ChEBI" id="CHEBI:46858"/>
        <dbReference type="ChEBI" id="CHEBI:61978"/>
        <dbReference type="ChEBI" id="CHEBI:456216"/>
        <dbReference type="EC" id="2.7.12.2"/>
    </reaction>
</comment>
<dbReference type="EC" id="2.7.12.2" evidence="6"/>